<evidence type="ECO:0000256" key="1">
    <source>
        <dbReference type="ARBA" id="ARBA00004567"/>
    </source>
</evidence>
<comment type="similarity">
    <text evidence="2 9">Belongs to the nucleoporin Nup85 family.</text>
</comment>
<reference evidence="10 11" key="1">
    <citation type="submission" date="2016-03" db="EMBL/GenBank/DDBJ databases">
        <title>How can Kluyveromyces marxianus grow so fast - potential evolutionary course in Saccharomyces Complex revealed by comparative genomics.</title>
        <authorList>
            <person name="Mo W."/>
            <person name="Lu W."/>
            <person name="Yang X."/>
            <person name="Qi J."/>
            <person name="Lv H."/>
        </authorList>
    </citation>
    <scope>NUCLEOTIDE SEQUENCE [LARGE SCALE GENOMIC DNA]</scope>
    <source>
        <strain evidence="10 11">FIM1</strain>
    </source>
</reference>
<evidence type="ECO:0000256" key="4">
    <source>
        <dbReference type="ARBA" id="ARBA00022816"/>
    </source>
</evidence>
<organism evidence="10 11">
    <name type="scientific">Kluyveromyces marxianus</name>
    <name type="common">Yeast</name>
    <name type="synonym">Candida kefyr</name>
    <dbReference type="NCBI Taxonomy" id="4911"/>
    <lineage>
        <taxon>Eukaryota</taxon>
        <taxon>Fungi</taxon>
        <taxon>Dikarya</taxon>
        <taxon>Ascomycota</taxon>
        <taxon>Saccharomycotina</taxon>
        <taxon>Saccharomycetes</taxon>
        <taxon>Saccharomycetales</taxon>
        <taxon>Saccharomycetaceae</taxon>
        <taxon>Kluyveromyces</taxon>
    </lineage>
</organism>
<gene>
    <name evidence="10" type="primary">NUP85</name>
    <name evidence="10" type="ORF">FIM1_122</name>
</gene>
<comment type="subcellular location">
    <subcellularLocation>
        <location evidence="1 9">Nucleus</location>
        <location evidence="1 9">Nuclear pore complex</location>
    </subcellularLocation>
</comment>
<sequence>MTNDEYNNTQDLLMDVDGLDFLDQEGDSTDSVDLTISMDPVSNAPMVSFPNEQPTGKALKFKFSNVSSRSLAFDDVQSNNKLFPVKLLNLDESKEFAQYVSKLFELYQGLGEHRKNDVPTIGLIKQTSRQEHLSIINLAFQALVTELEFYIESIKYTNKLQRIGDLEECLSILNCLKTLYFITDSPGWKQEDFLESLINWINRSDGEPNEAIIAEVFDTSLLTRRKVYETTGFWDLIAQLLLRGLWSQAIQCISKSQLLEHDEEPVRIFATDLITIIETYPLQSDSLFREWKNSVLQLINNWDEQDVEPEIKKSMMNIFMILSGSKNKICEFSQYWYESYCGLMLYYIPTLELSNEYGQLATNNNAIDVCNNWETACYDIICDRVADILPVLESLDLATAAFVAVLCESKGVIRTDFHEIFSHKDENMDSINAFETDPTISGFLMNQLALNLCTYDDKTLWPISVGLISLLPDIGDATKRTTLAELLPHFPYSTNDDIEWLLTVCAKWRLPEVARSIYKILGQDTLYQNNVVEAMSNFSKAGEYEWVKHYSWMIFEASVLKGAPLDDITINAIVSGDSESFSIPKDLIDSMVTDVMRQALSPYAVLYEFHKLVESNEIEKAIDNMIQLISFPYMPDQYCILLLARFFYPMFLVPENIRLQESQIFTLLKRLEKVQINDACHLLYSQLKNGENKVNSLPDSIDSLIRDVRKTLNYKVCQAFM</sequence>
<dbReference type="Proteomes" id="UP000422736">
    <property type="component" value="Chromosome 1"/>
</dbReference>
<keyword evidence="3 9" id="KW-0813">Transport</keyword>
<dbReference type="EMBL" id="CP015054">
    <property type="protein sequence ID" value="QGN13484.1"/>
    <property type="molecule type" value="Genomic_DNA"/>
</dbReference>
<keyword evidence="7 9" id="KW-0906">Nuclear pore complex</keyword>
<evidence type="ECO:0000313" key="10">
    <source>
        <dbReference type="EMBL" id="QGN13484.1"/>
    </source>
</evidence>
<dbReference type="InterPro" id="IPR011502">
    <property type="entry name" value="Nucleoporin_Nup85"/>
</dbReference>
<evidence type="ECO:0000256" key="8">
    <source>
        <dbReference type="ARBA" id="ARBA00023242"/>
    </source>
</evidence>
<evidence type="ECO:0000313" key="11">
    <source>
        <dbReference type="Proteomes" id="UP000422736"/>
    </source>
</evidence>
<evidence type="ECO:0000256" key="6">
    <source>
        <dbReference type="ARBA" id="ARBA00023010"/>
    </source>
</evidence>
<protein>
    <recommendedName>
        <fullName evidence="9">Nuclear pore complex protein Nup85</fullName>
    </recommendedName>
</protein>
<name>A0ABX6ERG6_KLUMA</name>
<dbReference type="PANTHER" id="PTHR13373:SF21">
    <property type="entry name" value="NUCLEAR PORE COMPLEX PROTEIN NUP85"/>
    <property type="match status" value="1"/>
</dbReference>
<comment type="function">
    <text evidence="9">Functions as a component of the nuclear pore complex (NPC).</text>
</comment>
<evidence type="ECO:0000256" key="3">
    <source>
        <dbReference type="ARBA" id="ARBA00022448"/>
    </source>
</evidence>
<dbReference type="Pfam" id="PF07575">
    <property type="entry name" value="Nucleopor_Nup85"/>
    <property type="match status" value="1"/>
</dbReference>
<evidence type="ECO:0000256" key="7">
    <source>
        <dbReference type="ARBA" id="ARBA00023132"/>
    </source>
</evidence>
<keyword evidence="11" id="KW-1185">Reference proteome</keyword>
<evidence type="ECO:0000256" key="9">
    <source>
        <dbReference type="RuleBase" id="RU365073"/>
    </source>
</evidence>
<comment type="subunit">
    <text evidence="9">Component of the nuclear pore complex (NPC).</text>
</comment>
<evidence type="ECO:0000256" key="5">
    <source>
        <dbReference type="ARBA" id="ARBA00022927"/>
    </source>
</evidence>
<keyword evidence="6 9" id="KW-0811">Translocation</keyword>
<accession>A0ABX6ERG6</accession>
<keyword evidence="5 9" id="KW-0653">Protein transport</keyword>
<dbReference type="PANTHER" id="PTHR13373">
    <property type="entry name" value="FROUNT PROTEIN-RELATED"/>
    <property type="match status" value="1"/>
</dbReference>
<keyword evidence="8 9" id="KW-0539">Nucleus</keyword>
<proteinExistence type="inferred from homology"/>
<dbReference type="Gene3D" id="2.20.25.500">
    <property type="match status" value="1"/>
</dbReference>
<evidence type="ECO:0000256" key="2">
    <source>
        <dbReference type="ARBA" id="ARBA00005573"/>
    </source>
</evidence>
<keyword evidence="4 9" id="KW-0509">mRNA transport</keyword>
<keyword evidence="9" id="KW-0472">Membrane</keyword>